<dbReference type="PANTHER" id="PTHR10688:SF6">
    <property type="entry name" value="SERINE_THREONINE-KINASE ATM"/>
    <property type="match status" value="1"/>
</dbReference>
<organism evidence="3 4">
    <name type="scientific">Trapa natans</name>
    <name type="common">Water chestnut</name>
    <dbReference type="NCBI Taxonomy" id="22666"/>
    <lineage>
        <taxon>Eukaryota</taxon>
        <taxon>Viridiplantae</taxon>
        <taxon>Streptophyta</taxon>
        <taxon>Embryophyta</taxon>
        <taxon>Tracheophyta</taxon>
        <taxon>Spermatophyta</taxon>
        <taxon>Magnoliopsida</taxon>
        <taxon>eudicotyledons</taxon>
        <taxon>Gunneridae</taxon>
        <taxon>Pentapetalae</taxon>
        <taxon>rosids</taxon>
        <taxon>malvids</taxon>
        <taxon>Myrtales</taxon>
        <taxon>Lythraceae</taxon>
        <taxon>Trapa</taxon>
    </lineage>
</organism>
<dbReference type="InterPro" id="IPR052657">
    <property type="entry name" value="PDP_family_Arabidopsis"/>
</dbReference>
<dbReference type="InterPro" id="IPR000313">
    <property type="entry name" value="PWWP_dom"/>
</dbReference>
<gene>
    <name evidence="3" type="ORF">SAY86_018148</name>
</gene>
<protein>
    <recommendedName>
        <fullName evidence="2">PWWP domain-containing protein</fullName>
    </recommendedName>
</protein>
<accession>A0AAN7LEK7</accession>
<dbReference type="SUPFAM" id="SSF63748">
    <property type="entry name" value="Tudor/PWWP/MBT"/>
    <property type="match status" value="1"/>
</dbReference>
<dbReference type="PANTHER" id="PTHR10688">
    <property type="entry name" value="PWWP DOMAIN-CONTAINING PROTEIN"/>
    <property type="match status" value="1"/>
</dbReference>
<dbReference type="PROSITE" id="PS50812">
    <property type="entry name" value="PWWP"/>
    <property type="match status" value="1"/>
</dbReference>
<evidence type="ECO:0000259" key="2">
    <source>
        <dbReference type="PROSITE" id="PS50812"/>
    </source>
</evidence>
<reference evidence="3 4" key="1">
    <citation type="journal article" date="2023" name="Hortic Res">
        <title>Pangenome of water caltrop reveals structural variations and asymmetric subgenome divergence after allopolyploidization.</title>
        <authorList>
            <person name="Zhang X."/>
            <person name="Chen Y."/>
            <person name="Wang L."/>
            <person name="Yuan Y."/>
            <person name="Fang M."/>
            <person name="Shi L."/>
            <person name="Lu R."/>
            <person name="Comes H.P."/>
            <person name="Ma Y."/>
            <person name="Chen Y."/>
            <person name="Huang G."/>
            <person name="Zhou Y."/>
            <person name="Zheng Z."/>
            <person name="Qiu Y."/>
        </authorList>
    </citation>
    <scope>NUCLEOTIDE SEQUENCE [LARGE SCALE GENOMIC DNA]</scope>
    <source>
        <strain evidence="3">F231</strain>
    </source>
</reference>
<feature type="domain" description="PWWP" evidence="2">
    <location>
        <begin position="73"/>
        <end position="134"/>
    </location>
</feature>
<dbReference type="AlphaFoldDB" id="A0AAN7LEK7"/>
<name>A0AAN7LEK7_TRANT</name>
<sequence length="811" mass="89807">MKTACPEADESRGNSYMHKEVHISGDNISLYVEICRPECEITHKTVDKVESLEEDSGSKNMVVTDNEESEFATGDVVWVSTKTKTWWPGKIEDPQDAGKFGVKNEPNGRLLICYLASRHISWYHPFQVKPFYENFMQMSRQNKSKGFIAAVEKAVNEFSNCLKSRLTSSYSHLASIQSSSNIVKSNRPSIISAFGDISATLMNSRDLILHLKNLASARSKSRVLEPAILWSYLSAFYCSLNDIKLPVNLTCSMANDEVAAPGSEGDLLLNCNNLSGDKIGSNQSLEDVCNSEVIEKRSGRMSKLRNKKSAKYCKVRDTNDNKVECPHEPIIGEEGSVLGLIEKGHDSRTRKKSRYLSYPYINLEGKKSSIKVDDELVGSGSVVKDTSNCQQKLKLLHDIPVDKFLCISSVKLLLGLRIAALNYSSPDESENIERIKGFFYKLRSFLCPVDMFIIDEMHRKIAKREKNENFAELEGRKKEELSQKDCGTQLITPGGNDAKFKLKVQPFTTPVGISTFSYSPTQKSHRLPDLNSNVNYDAQSDVSGKHIFPVLLGVSEGNPKKTRKRRKEKIFGLGEVAESTAPLPDLNGTRTSASSLKNHTRAASTEINLKRRRKTSGTPIILTVSQGNVLPSKQILEAEFSKFGALKEVIAPSLEDPNVARVIFERKSDANRAYKSMKKGIQNFGGHVVKFQLHAPSKALENLSMRTASFTNGILSNSFVNPQGSAARTGNTPIQVRVLVPAPVPIQIPPPVLGHSPALQLNHIKKNLEMMNSMLKQEGDNISPETKAKLELEIKGLLSKVGNMGCSSSSC</sequence>
<evidence type="ECO:0000313" key="4">
    <source>
        <dbReference type="Proteomes" id="UP001346149"/>
    </source>
</evidence>
<dbReference type="CDD" id="cd05162">
    <property type="entry name" value="PWWP"/>
    <property type="match status" value="1"/>
</dbReference>
<proteinExistence type="predicted"/>
<dbReference type="Proteomes" id="UP001346149">
    <property type="component" value="Unassembled WGS sequence"/>
</dbReference>
<feature type="region of interest" description="Disordered" evidence="1">
    <location>
        <begin position="582"/>
        <end position="602"/>
    </location>
</feature>
<keyword evidence="4" id="KW-1185">Reference proteome</keyword>
<dbReference type="Gene3D" id="2.30.30.140">
    <property type="match status" value="1"/>
</dbReference>
<comment type="caution">
    <text evidence="3">The sequence shown here is derived from an EMBL/GenBank/DDBJ whole genome shotgun (WGS) entry which is preliminary data.</text>
</comment>
<evidence type="ECO:0000256" key="1">
    <source>
        <dbReference type="SAM" id="MobiDB-lite"/>
    </source>
</evidence>
<dbReference type="CDD" id="cd00590">
    <property type="entry name" value="RRM_SF"/>
    <property type="match status" value="1"/>
</dbReference>
<dbReference type="EMBL" id="JAXQNO010000014">
    <property type="protein sequence ID" value="KAK4783780.1"/>
    <property type="molecule type" value="Genomic_DNA"/>
</dbReference>
<feature type="compositionally biased region" description="Polar residues" evidence="1">
    <location>
        <begin position="588"/>
        <end position="602"/>
    </location>
</feature>
<evidence type="ECO:0000313" key="3">
    <source>
        <dbReference type="EMBL" id="KAK4783780.1"/>
    </source>
</evidence>
<dbReference type="Pfam" id="PF00855">
    <property type="entry name" value="PWWP"/>
    <property type="match status" value="1"/>
</dbReference>